<keyword evidence="3 4" id="KW-0143">Chaperone</keyword>
<evidence type="ECO:0000313" key="9">
    <source>
        <dbReference type="Proteomes" id="UP000516346"/>
    </source>
</evidence>
<dbReference type="InterPro" id="IPR009012">
    <property type="entry name" value="GrpE_head"/>
</dbReference>
<dbReference type="GO" id="GO:0006457">
    <property type="term" value="P:protein folding"/>
    <property type="evidence" value="ECO:0007669"/>
    <property type="project" value="InterPro"/>
</dbReference>
<evidence type="ECO:0000256" key="6">
    <source>
        <dbReference type="SAM" id="Coils"/>
    </source>
</evidence>
<dbReference type="PRINTS" id="PR00773">
    <property type="entry name" value="GRPEPROTEIN"/>
</dbReference>
<evidence type="ECO:0000313" key="8">
    <source>
        <dbReference type="EMBL" id="QNS01909.1"/>
    </source>
</evidence>
<reference evidence="8 9" key="1">
    <citation type="submission" date="2020-09" db="EMBL/GenBank/DDBJ databases">
        <title>Genome sequence of the banana aphid, Pentalonia nigronervosa Coquerel (Hemiptera: Aphididae) and its symbionts.</title>
        <authorList>
            <person name="Mathers T.C."/>
            <person name="Mugford S.T."/>
            <person name="Hogenhout S.A."/>
            <person name="Tripathi L."/>
        </authorList>
    </citation>
    <scope>NUCLEOTIDE SEQUENCE [LARGE SCALE GENOMIC DNA]</scope>
    <source>
        <strain evidence="8">Ba4</strain>
    </source>
</reference>
<dbReference type="GO" id="GO:0042803">
    <property type="term" value="F:protein homodimerization activity"/>
    <property type="evidence" value="ECO:0007669"/>
    <property type="project" value="InterPro"/>
</dbReference>
<dbReference type="Proteomes" id="UP000516346">
    <property type="component" value="Chromosome"/>
</dbReference>
<dbReference type="EMBL" id="CP061275">
    <property type="protein sequence ID" value="QNS01909.1"/>
    <property type="molecule type" value="Genomic_DNA"/>
</dbReference>
<dbReference type="PANTHER" id="PTHR21237">
    <property type="entry name" value="GRPE PROTEIN"/>
    <property type="match status" value="1"/>
</dbReference>
<dbReference type="Gene3D" id="3.90.20.20">
    <property type="match status" value="1"/>
</dbReference>
<gene>
    <name evidence="4" type="primary">grpE</name>
    <name evidence="8" type="ORF">ICW73_00245</name>
</gene>
<evidence type="ECO:0000256" key="3">
    <source>
        <dbReference type="ARBA" id="ARBA00023186"/>
    </source>
</evidence>
<protein>
    <recommendedName>
        <fullName evidence="4">Protein GrpE</fullName>
    </recommendedName>
    <alternativeName>
        <fullName evidence="4">HSP-70 cofactor</fullName>
    </alternativeName>
</protein>
<dbReference type="HAMAP" id="MF_01151">
    <property type="entry name" value="GrpE"/>
    <property type="match status" value="1"/>
</dbReference>
<comment type="subunit">
    <text evidence="4">Homodimer.</text>
</comment>
<comment type="function">
    <text evidence="4">Participates actively in the response to hyperosmotic and heat shock by preventing the aggregation of stress-denatured proteins, in association with DnaK and GrpE. It is the nucleotide exchange factor for DnaK and may function as a thermosensor. Unfolded proteins bind initially to DnaJ; upon interaction with the DnaJ-bound protein, DnaK hydrolyzes its bound ATP, resulting in the formation of a stable complex. GrpE releases ADP from DnaK; ATP binding to DnaK triggers the release of the substrate protein, thus completing the reaction cycle. Several rounds of ATP-dependent interactions between DnaJ, DnaK and GrpE are required for fully efficient folding.</text>
</comment>
<sequence length="186" mass="21560">MENREKNTQKTQNIQQDNKPREIENNVSNFQNIEIENLKIQLSNNQNKINDIKLRTLANIDNIKKNAEKTIKNIKLKKTSNFFKNIIPIIDSLEDVLLFCNNLKTENTPLLKGIELTLQSLFNLLCTSKVKIEGKKCEIFNSKIHHIASTQKSKKIPENHIISVYKKGFTFNKIVLRKAEVIICKN</sequence>
<evidence type="ECO:0000256" key="2">
    <source>
        <dbReference type="ARBA" id="ARBA00023016"/>
    </source>
</evidence>
<dbReference type="SUPFAM" id="SSF58014">
    <property type="entry name" value="Coiled-coil domain of nucleotide exchange factor GrpE"/>
    <property type="match status" value="1"/>
</dbReference>
<evidence type="ECO:0000256" key="5">
    <source>
        <dbReference type="RuleBase" id="RU004478"/>
    </source>
</evidence>
<dbReference type="InterPro" id="IPR013805">
    <property type="entry name" value="GrpE_CC"/>
</dbReference>
<keyword evidence="2 4" id="KW-0346">Stress response</keyword>
<dbReference type="PANTHER" id="PTHR21237:SF23">
    <property type="entry name" value="GRPE PROTEIN HOMOLOG, MITOCHONDRIAL"/>
    <property type="match status" value="1"/>
</dbReference>
<dbReference type="InterPro" id="IPR000740">
    <property type="entry name" value="GrpE"/>
</dbReference>
<evidence type="ECO:0000256" key="4">
    <source>
        <dbReference type="HAMAP-Rule" id="MF_01151"/>
    </source>
</evidence>
<dbReference type="AlphaFoldDB" id="A0A7H1AZK4"/>
<evidence type="ECO:0000256" key="1">
    <source>
        <dbReference type="ARBA" id="ARBA00009054"/>
    </source>
</evidence>
<feature type="region of interest" description="Disordered" evidence="7">
    <location>
        <begin position="1"/>
        <end position="23"/>
    </location>
</feature>
<feature type="coiled-coil region" evidence="6">
    <location>
        <begin position="35"/>
        <end position="77"/>
    </location>
</feature>
<comment type="subcellular location">
    <subcellularLocation>
        <location evidence="4">Cytoplasm</location>
    </subcellularLocation>
</comment>
<accession>A0A7H1AZK4</accession>
<keyword evidence="4" id="KW-0963">Cytoplasm</keyword>
<dbReference type="GO" id="GO:0051087">
    <property type="term" value="F:protein-folding chaperone binding"/>
    <property type="evidence" value="ECO:0007669"/>
    <property type="project" value="InterPro"/>
</dbReference>
<organism evidence="8 9">
    <name type="scientific">Buchnera aphidicola</name>
    <name type="common">Pentalonia nigronervosa</name>
    <dbReference type="NCBI Taxonomy" id="1309793"/>
    <lineage>
        <taxon>Bacteria</taxon>
        <taxon>Pseudomonadati</taxon>
        <taxon>Pseudomonadota</taxon>
        <taxon>Gammaproteobacteria</taxon>
        <taxon>Enterobacterales</taxon>
        <taxon>Erwiniaceae</taxon>
        <taxon>Buchnera</taxon>
    </lineage>
</organism>
<comment type="similarity">
    <text evidence="1 4 5">Belongs to the GrpE family.</text>
</comment>
<dbReference type="Gene3D" id="2.30.22.10">
    <property type="entry name" value="Head domain of nucleotide exchange factor GrpE"/>
    <property type="match status" value="1"/>
</dbReference>
<proteinExistence type="inferred from homology"/>
<dbReference type="GO" id="GO:0051082">
    <property type="term" value="F:unfolded protein binding"/>
    <property type="evidence" value="ECO:0007669"/>
    <property type="project" value="TreeGrafter"/>
</dbReference>
<evidence type="ECO:0000256" key="7">
    <source>
        <dbReference type="SAM" id="MobiDB-lite"/>
    </source>
</evidence>
<dbReference type="GO" id="GO:0005737">
    <property type="term" value="C:cytoplasm"/>
    <property type="evidence" value="ECO:0007669"/>
    <property type="project" value="UniProtKB-SubCell"/>
</dbReference>
<dbReference type="GO" id="GO:0000774">
    <property type="term" value="F:adenyl-nucleotide exchange factor activity"/>
    <property type="evidence" value="ECO:0007669"/>
    <property type="project" value="InterPro"/>
</dbReference>
<keyword evidence="6" id="KW-0175">Coiled coil</keyword>
<name>A0A7H1AZK4_9GAMM</name>
<dbReference type="SUPFAM" id="SSF51064">
    <property type="entry name" value="Head domain of nucleotide exchange factor GrpE"/>
    <property type="match status" value="1"/>
</dbReference>
<dbReference type="Pfam" id="PF01025">
    <property type="entry name" value="GrpE"/>
    <property type="match status" value="1"/>
</dbReference>